<dbReference type="InterPro" id="IPR020904">
    <property type="entry name" value="Sc_DH/Rdtase_CS"/>
</dbReference>
<dbReference type="Gene3D" id="3.40.50.720">
    <property type="entry name" value="NAD(P)-binding Rossmann-like Domain"/>
    <property type="match status" value="1"/>
</dbReference>
<dbReference type="GO" id="GO:0019433">
    <property type="term" value="P:triglyceride catabolic process"/>
    <property type="evidence" value="ECO:0007669"/>
    <property type="project" value="TreeGrafter"/>
</dbReference>
<keyword evidence="2" id="KW-0521">NADP</keyword>
<keyword evidence="4" id="KW-0472">Membrane</keyword>
<dbReference type="GO" id="GO:0005783">
    <property type="term" value="C:endoplasmic reticulum"/>
    <property type="evidence" value="ECO:0007669"/>
    <property type="project" value="TreeGrafter"/>
</dbReference>
<dbReference type="OrthoDB" id="5840532at2759"/>
<evidence type="ECO:0008006" key="7">
    <source>
        <dbReference type="Google" id="ProtNLM"/>
    </source>
</evidence>
<accession>A0A261XTT4</accession>
<evidence type="ECO:0000313" key="5">
    <source>
        <dbReference type="EMBL" id="OZJ01776.1"/>
    </source>
</evidence>
<evidence type="ECO:0000256" key="1">
    <source>
        <dbReference type="ARBA" id="ARBA00006484"/>
    </source>
</evidence>
<comment type="caution">
    <text evidence="5">The sequence shown here is derived from an EMBL/GenBank/DDBJ whole genome shotgun (WGS) entry which is preliminary data.</text>
</comment>
<dbReference type="GO" id="GO:0006654">
    <property type="term" value="P:phosphatidic acid biosynthetic process"/>
    <property type="evidence" value="ECO:0007669"/>
    <property type="project" value="TreeGrafter"/>
</dbReference>
<dbReference type="PROSITE" id="PS00061">
    <property type="entry name" value="ADH_SHORT"/>
    <property type="match status" value="1"/>
</dbReference>
<dbReference type="EMBL" id="MVBO01000242">
    <property type="protein sequence ID" value="OZJ01776.1"/>
    <property type="molecule type" value="Genomic_DNA"/>
</dbReference>
<organism evidence="5 6">
    <name type="scientific">Bifiguratus adelaidae</name>
    <dbReference type="NCBI Taxonomy" id="1938954"/>
    <lineage>
        <taxon>Eukaryota</taxon>
        <taxon>Fungi</taxon>
        <taxon>Fungi incertae sedis</taxon>
        <taxon>Mucoromycota</taxon>
        <taxon>Mucoromycotina</taxon>
        <taxon>Endogonomycetes</taxon>
        <taxon>Endogonales</taxon>
        <taxon>Endogonales incertae sedis</taxon>
        <taxon>Bifiguratus</taxon>
    </lineage>
</organism>
<dbReference type="GO" id="GO:0005811">
    <property type="term" value="C:lipid droplet"/>
    <property type="evidence" value="ECO:0007669"/>
    <property type="project" value="TreeGrafter"/>
</dbReference>
<dbReference type="InterPro" id="IPR002347">
    <property type="entry name" value="SDR_fam"/>
</dbReference>
<keyword evidence="6" id="KW-1185">Reference proteome</keyword>
<evidence type="ECO:0000256" key="2">
    <source>
        <dbReference type="ARBA" id="ARBA00022857"/>
    </source>
</evidence>
<dbReference type="InterPro" id="IPR036291">
    <property type="entry name" value="NAD(P)-bd_dom_sf"/>
</dbReference>
<keyword evidence="4" id="KW-1133">Transmembrane helix</keyword>
<sequence length="279" mass="30484">MSTPKPVAPFQPQETVPAVYPALTTIFLTGATSGIGLALAQRMLKEGKTVITTARSAEKLKAAQELAPGLVGYMLDMTTGDKVVGSVVDQIIKDYPQLDAVICNAGIQKTLYFNDAANLPDPNSTWKLEIETNITSVLSLIQMLLPHFLAKDSPCAIMTVTSGLAFIPSADYPIYNATKAFIHSYSMTLRHQLRKTNVSVVEIIPPAVQSNLNPEHREAHPERASMYMPLDVYADDVLEKLRGTDGQSFDEITSGFSEAGCGYARAFIRQRFQMLNPSN</sequence>
<dbReference type="PANTHER" id="PTHR44169">
    <property type="entry name" value="NADPH-DEPENDENT 1-ACYLDIHYDROXYACETONE PHOSPHATE REDUCTASE"/>
    <property type="match status" value="1"/>
</dbReference>
<keyword evidence="4" id="KW-0812">Transmembrane</keyword>
<comment type="similarity">
    <text evidence="1">Belongs to the short-chain dehydrogenases/reductases (SDR) family.</text>
</comment>
<dbReference type="PANTHER" id="PTHR44169:SF14">
    <property type="entry name" value="PROTEIN DLTE"/>
    <property type="match status" value="1"/>
</dbReference>
<keyword evidence="3" id="KW-0560">Oxidoreductase</keyword>
<protein>
    <recommendedName>
        <fullName evidence="7">Oxidoreductase DltE</fullName>
    </recommendedName>
</protein>
<name>A0A261XTT4_9FUNG</name>
<feature type="transmembrane region" description="Helical" evidence="4">
    <location>
        <begin position="20"/>
        <end position="40"/>
    </location>
</feature>
<dbReference type="Proteomes" id="UP000242875">
    <property type="component" value="Unassembled WGS sequence"/>
</dbReference>
<reference evidence="5 6" key="1">
    <citation type="journal article" date="2017" name="Mycologia">
        <title>Bifiguratus adelaidae, gen. et sp. nov., a new member of Mucoromycotina in endophytic and soil-dwelling habitats.</title>
        <authorList>
            <person name="Torres-Cruz T.J."/>
            <person name="Billingsley Tobias T.L."/>
            <person name="Almatruk M."/>
            <person name="Hesse C."/>
            <person name="Kuske C.R."/>
            <person name="Desiro A."/>
            <person name="Benucci G.M."/>
            <person name="Bonito G."/>
            <person name="Stajich J.E."/>
            <person name="Dunlap C."/>
            <person name="Arnold A.E."/>
            <person name="Porras-Alfaro A."/>
        </authorList>
    </citation>
    <scope>NUCLEOTIDE SEQUENCE [LARGE SCALE GENOMIC DNA]</scope>
    <source>
        <strain evidence="5 6">AZ0501</strain>
    </source>
</reference>
<gene>
    <name evidence="5" type="ORF">BZG36_05538</name>
</gene>
<dbReference type="GO" id="GO:0000140">
    <property type="term" value="F:acylglycerone-phosphate reductase (NADP+) activity"/>
    <property type="evidence" value="ECO:0007669"/>
    <property type="project" value="TreeGrafter"/>
</dbReference>
<evidence type="ECO:0000256" key="4">
    <source>
        <dbReference type="SAM" id="Phobius"/>
    </source>
</evidence>
<evidence type="ECO:0000256" key="3">
    <source>
        <dbReference type="ARBA" id="ARBA00023002"/>
    </source>
</evidence>
<dbReference type="Pfam" id="PF00106">
    <property type="entry name" value="adh_short"/>
    <property type="match status" value="1"/>
</dbReference>
<dbReference type="PRINTS" id="PR00081">
    <property type="entry name" value="GDHRDH"/>
</dbReference>
<dbReference type="SUPFAM" id="SSF51735">
    <property type="entry name" value="NAD(P)-binding Rossmann-fold domains"/>
    <property type="match status" value="1"/>
</dbReference>
<dbReference type="GO" id="GO:0004806">
    <property type="term" value="F:triacylglycerol lipase activity"/>
    <property type="evidence" value="ECO:0007669"/>
    <property type="project" value="TreeGrafter"/>
</dbReference>
<proteinExistence type="inferred from homology"/>
<dbReference type="AlphaFoldDB" id="A0A261XTT4"/>
<evidence type="ECO:0000313" key="6">
    <source>
        <dbReference type="Proteomes" id="UP000242875"/>
    </source>
</evidence>